<dbReference type="PANTHER" id="PTHR21198">
    <property type="entry name" value="GLUTAMATE RACEMASE"/>
    <property type="match status" value="1"/>
</dbReference>
<dbReference type="EMBL" id="JAAAMU010000011">
    <property type="protein sequence ID" value="NBC71412.1"/>
    <property type="molecule type" value="Genomic_DNA"/>
</dbReference>
<dbReference type="GO" id="GO:0047661">
    <property type="term" value="F:amino-acid racemase activity"/>
    <property type="evidence" value="ECO:0007669"/>
    <property type="project" value="InterPro"/>
</dbReference>
<comment type="similarity">
    <text evidence="1">Belongs to the aspartate/glutamate racemases family.</text>
</comment>
<protein>
    <submittedName>
        <fullName evidence="3">Amino acid racemase</fullName>
        <ecNumber evidence="3">5.1.1.-</ecNumber>
    </submittedName>
</protein>
<dbReference type="PROSITE" id="PS00923">
    <property type="entry name" value="ASP_GLU_RACEMASE_1"/>
    <property type="match status" value="1"/>
</dbReference>
<gene>
    <name evidence="3" type="ORF">GT003_20650</name>
</gene>
<dbReference type="RefSeq" id="WP_161701349.1">
    <property type="nucleotide sequence ID" value="NZ_JAAAMU010000011.1"/>
</dbReference>
<dbReference type="EC" id="5.1.1.-" evidence="3"/>
<evidence type="ECO:0000313" key="3">
    <source>
        <dbReference type="EMBL" id="NBC71412.1"/>
    </source>
</evidence>
<comment type="caution">
    <text evidence="3">The sequence shown here is derived from an EMBL/GenBank/DDBJ whole genome shotgun (WGS) entry which is preliminary data.</text>
</comment>
<reference evidence="3 4" key="1">
    <citation type="submission" date="2020-01" db="EMBL/GenBank/DDBJ databases">
        <title>Paenibacillus soybeanensis sp. nov. isolated from the nodules of soybean (Glycine max(L.) Merr).</title>
        <authorList>
            <person name="Wang H."/>
        </authorList>
    </citation>
    <scope>NUCLEOTIDE SEQUENCE [LARGE SCALE GENOMIC DNA]</scope>
    <source>
        <strain evidence="3 4">DSM 23054</strain>
    </source>
</reference>
<keyword evidence="4" id="KW-1185">Reference proteome</keyword>
<dbReference type="AlphaFoldDB" id="A0A7X4YRV0"/>
<sequence length="239" mass="26472">MERKRLGVLGGMGPKATSVFIDQIIDGTAADSDQDHIDMVILNHASIPDRTQVILENTGELFLREIEKDIRLLEYAEVANIAMPCNTAHYYINEMQAMTTIPIIDMVEETMRAIVDTFGSGGKVGILATNGTLRSGIYSESARRYGLIPHEPDMDVQQQVMNIIYRDIKRGITSDPAELEGIIHDMVNKEGCSCAIIACTELSIIKLSEEARRFSIDAMDVLVQKSIELSLPQDEGRAD</sequence>
<evidence type="ECO:0000256" key="2">
    <source>
        <dbReference type="ARBA" id="ARBA00023235"/>
    </source>
</evidence>
<dbReference type="Proteomes" id="UP000558113">
    <property type="component" value="Unassembled WGS sequence"/>
</dbReference>
<dbReference type="InterPro" id="IPR015942">
    <property type="entry name" value="Asp/Glu/hydantoin_racemase"/>
</dbReference>
<evidence type="ECO:0000313" key="4">
    <source>
        <dbReference type="Proteomes" id="UP000558113"/>
    </source>
</evidence>
<proteinExistence type="inferred from homology"/>
<dbReference type="OrthoDB" id="9803739at2"/>
<dbReference type="Gene3D" id="3.40.50.1860">
    <property type="match status" value="2"/>
</dbReference>
<evidence type="ECO:0000256" key="1">
    <source>
        <dbReference type="ARBA" id="ARBA00007847"/>
    </source>
</evidence>
<organism evidence="3 4">
    <name type="scientific">Paenibacillus sacheonensis</name>
    <dbReference type="NCBI Taxonomy" id="742054"/>
    <lineage>
        <taxon>Bacteria</taxon>
        <taxon>Bacillati</taxon>
        <taxon>Bacillota</taxon>
        <taxon>Bacilli</taxon>
        <taxon>Bacillales</taxon>
        <taxon>Paenibacillaceae</taxon>
        <taxon>Paenibacillus</taxon>
    </lineage>
</organism>
<accession>A0A7X4YRV0</accession>
<dbReference type="InterPro" id="IPR001920">
    <property type="entry name" value="Asp/Glu_race"/>
</dbReference>
<dbReference type="InterPro" id="IPR018187">
    <property type="entry name" value="Asp/Glu_racemase_AS_1"/>
</dbReference>
<name>A0A7X4YRV0_9BACL</name>
<dbReference type="InterPro" id="IPR004380">
    <property type="entry name" value="Asp_race"/>
</dbReference>
<dbReference type="NCBIfam" id="TIGR00035">
    <property type="entry name" value="asp_race"/>
    <property type="match status" value="1"/>
</dbReference>
<dbReference type="Pfam" id="PF01177">
    <property type="entry name" value="Asp_Glu_race"/>
    <property type="match status" value="1"/>
</dbReference>
<dbReference type="SUPFAM" id="SSF53681">
    <property type="entry name" value="Aspartate/glutamate racemase"/>
    <property type="match status" value="2"/>
</dbReference>
<keyword evidence="2 3" id="KW-0413">Isomerase</keyword>
<dbReference type="PANTHER" id="PTHR21198:SF7">
    <property type="entry name" value="ASPARTATE-GLUTAMATE RACEMASE FAMILY"/>
    <property type="match status" value="1"/>
</dbReference>